<dbReference type="InterPro" id="IPR001387">
    <property type="entry name" value="Cro/C1-type_HTH"/>
</dbReference>
<comment type="pathway">
    <text evidence="2">Cell wall biogenesis; peptidoglycan biosynthesis.</text>
</comment>
<comment type="catalytic activity">
    <reaction evidence="15">
        <text>phosphoenolpyruvate + UDP-N-acetyl-alpha-D-glucosamine = UDP-N-acetyl-3-O-(1-carboxyvinyl)-alpha-D-glucosamine + phosphate</text>
        <dbReference type="Rhea" id="RHEA:18681"/>
        <dbReference type="ChEBI" id="CHEBI:43474"/>
        <dbReference type="ChEBI" id="CHEBI:57705"/>
        <dbReference type="ChEBI" id="CHEBI:58702"/>
        <dbReference type="ChEBI" id="CHEBI:68483"/>
        <dbReference type="EC" id="2.5.1.7"/>
    </reaction>
</comment>
<evidence type="ECO:0000256" key="12">
    <source>
        <dbReference type="ARBA" id="ARBA00039754"/>
    </source>
</evidence>
<comment type="caution">
    <text evidence="17">The sequence shown here is derived from an EMBL/GenBank/DDBJ whole genome shotgun (WGS) entry which is preliminary data.</text>
</comment>
<dbReference type="GO" id="GO:0009252">
    <property type="term" value="P:peptidoglycan biosynthetic process"/>
    <property type="evidence" value="ECO:0007669"/>
    <property type="project" value="UniProtKB-KW"/>
</dbReference>
<evidence type="ECO:0000256" key="1">
    <source>
        <dbReference type="ARBA" id="ARBA00004496"/>
    </source>
</evidence>
<evidence type="ECO:0000256" key="14">
    <source>
        <dbReference type="ARBA" id="ARBA00042842"/>
    </source>
</evidence>
<evidence type="ECO:0000256" key="8">
    <source>
        <dbReference type="ARBA" id="ARBA00023306"/>
    </source>
</evidence>
<dbReference type="PROSITE" id="PS50943">
    <property type="entry name" value="HTH_CROC1"/>
    <property type="match status" value="1"/>
</dbReference>
<evidence type="ECO:0000256" key="2">
    <source>
        <dbReference type="ARBA" id="ARBA00004752"/>
    </source>
</evidence>
<evidence type="ECO:0000256" key="9">
    <source>
        <dbReference type="ARBA" id="ARBA00023316"/>
    </source>
</evidence>
<comment type="subcellular location">
    <subcellularLocation>
        <location evidence="1">Cytoplasm</location>
    </subcellularLocation>
</comment>
<keyword evidence="8" id="KW-0131">Cell cycle</keyword>
<reference evidence="17 18" key="1">
    <citation type="journal article" date="2016" name="Nat. Commun.">
        <title>Thousands of microbial genomes shed light on interconnected biogeochemical processes in an aquifer system.</title>
        <authorList>
            <person name="Anantharaman K."/>
            <person name="Brown C.T."/>
            <person name="Hug L.A."/>
            <person name="Sharon I."/>
            <person name="Castelle C.J."/>
            <person name="Probst A.J."/>
            <person name="Thomas B.C."/>
            <person name="Singh A."/>
            <person name="Wilkins M.J."/>
            <person name="Karaoz U."/>
            <person name="Brodie E.L."/>
            <person name="Williams K.H."/>
            <person name="Hubbard S.S."/>
            <person name="Banfield J.F."/>
        </authorList>
    </citation>
    <scope>NUCLEOTIDE SEQUENCE [LARGE SCALE GENOMIC DNA]</scope>
</reference>
<dbReference type="GO" id="GO:0005737">
    <property type="term" value="C:cytoplasm"/>
    <property type="evidence" value="ECO:0007669"/>
    <property type="project" value="UniProtKB-SubCell"/>
</dbReference>
<keyword evidence="3" id="KW-0963">Cytoplasm</keyword>
<dbReference type="GO" id="GO:0008360">
    <property type="term" value="P:regulation of cell shape"/>
    <property type="evidence" value="ECO:0007669"/>
    <property type="project" value="UniProtKB-KW"/>
</dbReference>
<dbReference type="SUPFAM" id="SSF55205">
    <property type="entry name" value="EPT/RTPC-like"/>
    <property type="match status" value="1"/>
</dbReference>
<keyword evidence="4" id="KW-0132">Cell division</keyword>
<dbReference type="GO" id="GO:0071555">
    <property type="term" value="P:cell wall organization"/>
    <property type="evidence" value="ECO:0007669"/>
    <property type="project" value="UniProtKB-KW"/>
</dbReference>
<feature type="domain" description="HTH cro/C1-type" evidence="16">
    <location>
        <begin position="15"/>
        <end position="69"/>
    </location>
</feature>
<dbReference type="InterPro" id="IPR010982">
    <property type="entry name" value="Lambda_DNA-bd_dom_sf"/>
</dbReference>
<protein>
    <recommendedName>
        <fullName evidence="12">UDP-N-acetylglucosamine 1-carboxyvinyltransferase</fullName>
        <ecNumber evidence="11">2.5.1.7</ecNumber>
    </recommendedName>
    <alternativeName>
        <fullName evidence="13">Enoylpyruvate transferase</fullName>
    </alternativeName>
    <alternativeName>
        <fullName evidence="14">UDP-N-acetylglucosamine enolpyruvyl transferase</fullName>
    </alternativeName>
</protein>
<evidence type="ECO:0000256" key="11">
    <source>
        <dbReference type="ARBA" id="ARBA00039108"/>
    </source>
</evidence>
<dbReference type="NCBIfam" id="NF006873">
    <property type="entry name" value="PRK09369.1"/>
    <property type="match status" value="1"/>
</dbReference>
<proteinExistence type="inferred from homology"/>
<organism evidence="17 18">
    <name type="scientific">Candidatus Taylorbacteria bacterium RIFCSPHIGHO2_02_FULL_45_35</name>
    <dbReference type="NCBI Taxonomy" id="1802311"/>
    <lineage>
        <taxon>Bacteria</taxon>
        <taxon>Candidatus Tayloriibacteriota</taxon>
    </lineage>
</organism>
<dbReference type="SMART" id="SM00530">
    <property type="entry name" value="HTH_XRE"/>
    <property type="match status" value="1"/>
</dbReference>
<keyword evidence="7" id="KW-0573">Peptidoglycan synthesis</keyword>
<name>A0A1G2MYH1_9BACT</name>
<evidence type="ECO:0000259" key="16">
    <source>
        <dbReference type="PROSITE" id="PS50943"/>
    </source>
</evidence>
<dbReference type="PANTHER" id="PTHR43783:SF1">
    <property type="entry name" value="UDP-N-ACETYLGLUCOSAMINE 1-CARBOXYVINYLTRANSFERASE"/>
    <property type="match status" value="1"/>
</dbReference>
<evidence type="ECO:0000256" key="13">
    <source>
        <dbReference type="ARBA" id="ARBA00042443"/>
    </source>
</evidence>
<dbReference type="Gene3D" id="1.10.260.40">
    <property type="entry name" value="lambda repressor-like DNA-binding domains"/>
    <property type="match status" value="1"/>
</dbReference>
<sequence length="505" mass="56171">MEKVDSKLNKIGQLIGELRERGGLTQSDLAKTLKTTQSAVARIEKGEQNLGTEMLEKISRALNRPIVSVSSGSLNLKIEGGHKLHGTIVTKSSKNSAVALLCASILNQSKTLLKNTPKIEEVHRIIEVMKSIDFSIRWLENDLEIRPPEHIDLSKLDEEAAIKTRSIIMMIGPLIHHLKKFRLPQAGGCKLGSRTVKPHFFALEKFGVSIETKSTYYEVSHKKLVPNEVVLYESGDTVTENAIMAAARIPGKTVIKFASANYQVQDLCFFLRSLGVSIEGIGTTTLTIIGKEKIDQSISYFISEDPIESMFFLSVAIVTKSSITIKRCPIDFLEIELLKLEKMGFRYKILKKYKALNGETNLVDIKTFPSKLTALEEKIESRPYPGLNIDNLPFFAVIGTVAEGQTFIHDWVYEKRAIYYKDLEKLGADTILADPHRFYVNGPTKLRATEAICPPALRPAAILLVGMLGATGTSILRNVYSINRGYEDLASRLSKLGAKISVFKE</sequence>
<dbReference type="InterPro" id="IPR050068">
    <property type="entry name" value="MurA_subfamily"/>
</dbReference>
<evidence type="ECO:0000313" key="18">
    <source>
        <dbReference type="Proteomes" id="UP000177943"/>
    </source>
</evidence>
<gene>
    <name evidence="17" type="ORF">A3D56_00080</name>
</gene>
<dbReference type="EC" id="2.5.1.7" evidence="11"/>
<dbReference type="GO" id="GO:0003677">
    <property type="term" value="F:DNA binding"/>
    <property type="evidence" value="ECO:0007669"/>
    <property type="project" value="InterPro"/>
</dbReference>
<keyword evidence="5 17" id="KW-0808">Transferase</keyword>
<dbReference type="SUPFAM" id="SSF47413">
    <property type="entry name" value="lambda repressor-like DNA-binding domains"/>
    <property type="match status" value="1"/>
</dbReference>
<dbReference type="AlphaFoldDB" id="A0A1G2MYH1"/>
<dbReference type="Pfam" id="PF00275">
    <property type="entry name" value="EPSP_synthase"/>
    <property type="match status" value="1"/>
</dbReference>
<keyword evidence="9" id="KW-0961">Cell wall biogenesis/degradation</keyword>
<evidence type="ECO:0000313" key="17">
    <source>
        <dbReference type="EMBL" id="OHA28062.1"/>
    </source>
</evidence>
<evidence type="ECO:0000256" key="5">
    <source>
        <dbReference type="ARBA" id="ARBA00022679"/>
    </source>
</evidence>
<evidence type="ECO:0000256" key="15">
    <source>
        <dbReference type="ARBA" id="ARBA00047527"/>
    </source>
</evidence>
<dbReference type="GO" id="GO:0051301">
    <property type="term" value="P:cell division"/>
    <property type="evidence" value="ECO:0007669"/>
    <property type="project" value="UniProtKB-KW"/>
</dbReference>
<keyword evidence="6" id="KW-0133">Cell shape</keyword>
<evidence type="ECO:0000256" key="3">
    <source>
        <dbReference type="ARBA" id="ARBA00022490"/>
    </source>
</evidence>
<comment type="similarity">
    <text evidence="10">Belongs to the EPSP synthase family. MurA subfamily.</text>
</comment>
<dbReference type="Proteomes" id="UP000177943">
    <property type="component" value="Unassembled WGS sequence"/>
</dbReference>
<dbReference type="Gene3D" id="3.65.10.10">
    <property type="entry name" value="Enolpyruvate transferase domain"/>
    <property type="match status" value="2"/>
</dbReference>
<dbReference type="GO" id="GO:0008760">
    <property type="term" value="F:UDP-N-acetylglucosamine 1-carboxyvinyltransferase activity"/>
    <property type="evidence" value="ECO:0007669"/>
    <property type="project" value="UniProtKB-EC"/>
</dbReference>
<evidence type="ECO:0000256" key="4">
    <source>
        <dbReference type="ARBA" id="ARBA00022618"/>
    </source>
</evidence>
<dbReference type="InterPro" id="IPR013792">
    <property type="entry name" value="RNA3'P_cycl/enolpyr_Trfase_a/b"/>
</dbReference>
<accession>A0A1G2MYH1</accession>
<evidence type="ECO:0000256" key="10">
    <source>
        <dbReference type="ARBA" id="ARBA00038367"/>
    </source>
</evidence>
<dbReference type="InterPro" id="IPR036968">
    <property type="entry name" value="Enolpyruvate_Tfrase_sf"/>
</dbReference>
<dbReference type="PANTHER" id="PTHR43783">
    <property type="entry name" value="UDP-N-ACETYLGLUCOSAMINE 1-CARBOXYVINYLTRANSFERASE"/>
    <property type="match status" value="1"/>
</dbReference>
<dbReference type="InterPro" id="IPR001986">
    <property type="entry name" value="Enolpyruvate_Tfrase_dom"/>
</dbReference>
<evidence type="ECO:0000256" key="7">
    <source>
        <dbReference type="ARBA" id="ARBA00022984"/>
    </source>
</evidence>
<dbReference type="Pfam" id="PF01381">
    <property type="entry name" value="HTH_3"/>
    <property type="match status" value="1"/>
</dbReference>
<dbReference type="CDD" id="cd00093">
    <property type="entry name" value="HTH_XRE"/>
    <property type="match status" value="1"/>
</dbReference>
<dbReference type="EMBL" id="MHRP01000001">
    <property type="protein sequence ID" value="OHA28062.1"/>
    <property type="molecule type" value="Genomic_DNA"/>
</dbReference>
<evidence type="ECO:0000256" key="6">
    <source>
        <dbReference type="ARBA" id="ARBA00022960"/>
    </source>
</evidence>